<feature type="domain" description="Complex 1 LYR protein" evidence="2">
    <location>
        <begin position="15"/>
        <end position="79"/>
    </location>
</feature>
<evidence type="ECO:0000313" key="3">
    <source>
        <dbReference type="EMBL" id="CAL8123761.1"/>
    </source>
</evidence>
<dbReference type="InterPro" id="IPR040330">
    <property type="entry name" value="LYRM1"/>
</dbReference>
<dbReference type="InterPro" id="IPR045294">
    <property type="entry name" value="Complex1_LYR_LYRM1"/>
</dbReference>
<comment type="similarity">
    <text evidence="1">Belongs to the complex I LYR family.</text>
</comment>
<dbReference type="PANTHER" id="PTHR14273:SF0">
    <property type="entry name" value="LYR MOTIF-CONTAINING PROTEIN 1"/>
    <property type="match status" value="1"/>
</dbReference>
<dbReference type="Proteomes" id="UP001642540">
    <property type="component" value="Unassembled WGS sequence"/>
</dbReference>
<keyword evidence="4" id="KW-1185">Reference proteome</keyword>
<dbReference type="PANTHER" id="PTHR14273">
    <property type="entry name" value="LYR MOTIF-CONTAINING PROTEIN 1"/>
    <property type="match status" value="1"/>
</dbReference>
<comment type="caution">
    <text evidence="3">The sequence shown here is derived from an EMBL/GenBank/DDBJ whole genome shotgun (WGS) entry which is preliminary data.</text>
</comment>
<evidence type="ECO:0000259" key="2">
    <source>
        <dbReference type="Pfam" id="PF05347"/>
    </source>
</evidence>
<organism evidence="3 4">
    <name type="scientific">Orchesella dallaii</name>
    <dbReference type="NCBI Taxonomy" id="48710"/>
    <lineage>
        <taxon>Eukaryota</taxon>
        <taxon>Metazoa</taxon>
        <taxon>Ecdysozoa</taxon>
        <taxon>Arthropoda</taxon>
        <taxon>Hexapoda</taxon>
        <taxon>Collembola</taxon>
        <taxon>Entomobryomorpha</taxon>
        <taxon>Entomobryoidea</taxon>
        <taxon>Orchesellidae</taxon>
        <taxon>Orchesellinae</taxon>
        <taxon>Orchesella</taxon>
    </lineage>
</organism>
<proteinExistence type="inferred from homology"/>
<name>A0ABP1REE2_9HEXA</name>
<protein>
    <recommendedName>
        <fullName evidence="2">Complex 1 LYR protein domain-containing protein</fullName>
    </recommendedName>
</protein>
<sequence>MSVTVVKFTSPYRSEVLSLYRRLLKLGRTWTASSSNPSDTAAERQFITSEAKTLFRKNQSLTDPKVIADCIHEAQARLDLANHYKTPYPRPVNVPPHALAMRKGKEQGSVQERLKKQSVPIYIKSKVDQ</sequence>
<dbReference type="CDD" id="cd20261">
    <property type="entry name" value="Complex1_LYR_LYRM1"/>
    <property type="match status" value="1"/>
</dbReference>
<dbReference type="EMBL" id="CAXLJM020000068">
    <property type="protein sequence ID" value="CAL8123761.1"/>
    <property type="molecule type" value="Genomic_DNA"/>
</dbReference>
<dbReference type="Pfam" id="PF05347">
    <property type="entry name" value="Complex1_LYR"/>
    <property type="match status" value="1"/>
</dbReference>
<evidence type="ECO:0000256" key="1">
    <source>
        <dbReference type="ARBA" id="ARBA00009508"/>
    </source>
</evidence>
<reference evidence="3 4" key="1">
    <citation type="submission" date="2024-08" db="EMBL/GenBank/DDBJ databases">
        <authorList>
            <person name="Cucini C."/>
            <person name="Frati F."/>
        </authorList>
    </citation>
    <scope>NUCLEOTIDE SEQUENCE [LARGE SCALE GENOMIC DNA]</scope>
</reference>
<gene>
    <name evidence="3" type="ORF">ODALV1_LOCUS20305</name>
</gene>
<evidence type="ECO:0000313" key="4">
    <source>
        <dbReference type="Proteomes" id="UP001642540"/>
    </source>
</evidence>
<accession>A0ABP1REE2</accession>
<dbReference type="InterPro" id="IPR008011">
    <property type="entry name" value="Complex1_LYR_dom"/>
</dbReference>